<evidence type="ECO:0000313" key="1">
    <source>
        <dbReference type="EMBL" id="QQP39878.1"/>
    </source>
</evidence>
<dbReference type="Proteomes" id="UP000595437">
    <property type="component" value="Chromosome 9"/>
</dbReference>
<name>A0A7T8JYI9_CALRO</name>
<dbReference type="EMBL" id="CP045898">
    <property type="protein sequence ID" value="QQP39878.1"/>
    <property type="molecule type" value="Genomic_DNA"/>
</dbReference>
<feature type="non-terminal residue" evidence="1">
    <location>
        <position position="1"/>
    </location>
</feature>
<organism evidence="1 2">
    <name type="scientific">Caligus rogercresseyi</name>
    <name type="common">Sea louse</name>
    <dbReference type="NCBI Taxonomy" id="217165"/>
    <lineage>
        <taxon>Eukaryota</taxon>
        <taxon>Metazoa</taxon>
        <taxon>Ecdysozoa</taxon>
        <taxon>Arthropoda</taxon>
        <taxon>Crustacea</taxon>
        <taxon>Multicrustacea</taxon>
        <taxon>Hexanauplia</taxon>
        <taxon>Copepoda</taxon>
        <taxon>Siphonostomatoida</taxon>
        <taxon>Caligidae</taxon>
        <taxon>Caligus</taxon>
    </lineage>
</organism>
<keyword evidence="2" id="KW-1185">Reference proteome</keyword>
<feature type="non-terminal residue" evidence="1">
    <location>
        <position position="73"/>
    </location>
</feature>
<reference evidence="2" key="1">
    <citation type="submission" date="2021-01" db="EMBL/GenBank/DDBJ databases">
        <title>Caligus Genome Assembly.</title>
        <authorList>
            <person name="Gallardo-Escarate C."/>
        </authorList>
    </citation>
    <scope>NUCLEOTIDE SEQUENCE [LARGE SCALE GENOMIC DNA]</scope>
</reference>
<dbReference type="AlphaFoldDB" id="A0A7T8JYI9"/>
<protein>
    <submittedName>
        <fullName evidence="1">Uncharacterized protein</fullName>
    </submittedName>
</protein>
<sequence length="73" mass="8022">ALNASMRIVDERRSLGLSTKSWFLPSLLPTRSGQSRHRAQLANMATSGSVIAVSRGQYDELEFVQVIKSCGEL</sequence>
<proteinExistence type="predicted"/>
<evidence type="ECO:0000313" key="2">
    <source>
        <dbReference type="Proteomes" id="UP000595437"/>
    </source>
</evidence>
<gene>
    <name evidence="1" type="ORF">FKW44_013732</name>
</gene>
<accession>A0A7T8JYI9</accession>